<evidence type="ECO:0000313" key="10">
    <source>
        <dbReference type="Proteomes" id="UP000612899"/>
    </source>
</evidence>
<reference evidence="9" key="1">
    <citation type="submission" date="2021-01" db="EMBL/GenBank/DDBJ databases">
        <title>Whole genome shotgun sequence of Rhizocola hellebori NBRC 109834.</title>
        <authorList>
            <person name="Komaki H."/>
            <person name="Tamura T."/>
        </authorList>
    </citation>
    <scope>NUCLEOTIDE SEQUENCE</scope>
    <source>
        <strain evidence="9">NBRC 109834</strain>
    </source>
</reference>
<dbReference type="CDD" id="cd00081">
    <property type="entry name" value="Hint"/>
    <property type="match status" value="1"/>
</dbReference>
<dbReference type="InterPro" id="IPR056823">
    <property type="entry name" value="TEN-like_YD-shell"/>
</dbReference>
<dbReference type="PANTHER" id="PTHR32305">
    <property type="match status" value="1"/>
</dbReference>
<name>A0A8J3QDR2_9ACTN</name>
<evidence type="ECO:0000256" key="2">
    <source>
        <dbReference type="ARBA" id="ARBA00012595"/>
    </source>
</evidence>
<dbReference type="InterPro" id="IPR002909">
    <property type="entry name" value="IPT_dom"/>
</dbReference>
<dbReference type="PANTHER" id="PTHR32305:SF15">
    <property type="entry name" value="PROTEIN RHSA-RELATED"/>
    <property type="match status" value="1"/>
</dbReference>
<dbReference type="InterPro" id="IPR003587">
    <property type="entry name" value="Hint_dom_N"/>
</dbReference>
<feature type="domain" description="IPT/TIG" evidence="8">
    <location>
        <begin position="199"/>
        <end position="280"/>
    </location>
</feature>
<dbReference type="GO" id="GO:0016539">
    <property type="term" value="P:intein-mediated protein splicing"/>
    <property type="evidence" value="ECO:0007669"/>
    <property type="project" value="InterPro"/>
</dbReference>
<dbReference type="EC" id="3.2.1.1" evidence="2"/>
<dbReference type="InterPro" id="IPR013784">
    <property type="entry name" value="Carb-bd-like_fold"/>
</dbReference>
<dbReference type="Proteomes" id="UP000612899">
    <property type="component" value="Unassembled WGS sequence"/>
</dbReference>
<feature type="domain" description="IPT/TIG" evidence="8">
    <location>
        <begin position="113"/>
        <end position="194"/>
    </location>
</feature>
<dbReference type="GO" id="GO:0004556">
    <property type="term" value="F:alpha-amylase activity"/>
    <property type="evidence" value="ECO:0007669"/>
    <property type="project" value="UniProtKB-EC"/>
</dbReference>
<dbReference type="InterPro" id="IPR013783">
    <property type="entry name" value="Ig-like_fold"/>
</dbReference>
<feature type="domain" description="Hint" evidence="7">
    <location>
        <begin position="2360"/>
        <end position="2457"/>
    </location>
</feature>
<dbReference type="NCBIfam" id="TIGR01443">
    <property type="entry name" value="intein_Cterm"/>
    <property type="match status" value="1"/>
</dbReference>
<dbReference type="Gene3D" id="2.60.120.380">
    <property type="match status" value="2"/>
</dbReference>
<keyword evidence="6" id="KW-0472">Membrane</keyword>
<dbReference type="SMART" id="SM00429">
    <property type="entry name" value="IPT"/>
    <property type="match status" value="2"/>
</dbReference>
<evidence type="ECO:0000256" key="4">
    <source>
        <dbReference type="ARBA" id="ARBA00022837"/>
    </source>
</evidence>
<keyword evidence="4" id="KW-0106">Calcium</keyword>
<keyword evidence="3" id="KW-0677">Repeat</keyword>
<dbReference type="InterPro" id="IPR014756">
    <property type="entry name" value="Ig_E-set"/>
</dbReference>
<organism evidence="9 10">
    <name type="scientific">Rhizocola hellebori</name>
    <dbReference type="NCBI Taxonomy" id="1392758"/>
    <lineage>
        <taxon>Bacteria</taxon>
        <taxon>Bacillati</taxon>
        <taxon>Actinomycetota</taxon>
        <taxon>Actinomycetes</taxon>
        <taxon>Micromonosporales</taxon>
        <taxon>Micromonosporaceae</taxon>
        <taxon>Rhizocola</taxon>
    </lineage>
</organism>
<dbReference type="Pfam" id="PF20148">
    <property type="entry name" value="DUF6531"/>
    <property type="match status" value="1"/>
</dbReference>
<accession>A0A8J3QDR2</accession>
<evidence type="ECO:0000313" key="9">
    <source>
        <dbReference type="EMBL" id="GIH08895.1"/>
    </source>
</evidence>
<feature type="transmembrane region" description="Helical" evidence="6">
    <location>
        <begin position="2326"/>
        <end position="2350"/>
    </location>
</feature>
<dbReference type="InterPro" id="IPR006141">
    <property type="entry name" value="Intein_N"/>
</dbReference>
<dbReference type="Gene3D" id="2.180.10.10">
    <property type="entry name" value="RHS repeat-associated core"/>
    <property type="match status" value="3"/>
</dbReference>
<evidence type="ECO:0000256" key="3">
    <source>
        <dbReference type="ARBA" id="ARBA00022737"/>
    </source>
</evidence>
<dbReference type="PROSITE" id="PS50818">
    <property type="entry name" value="INTEIN_C_TER"/>
    <property type="match status" value="1"/>
</dbReference>
<dbReference type="InterPro" id="IPR031325">
    <property type="entry name" value="RHS_repeat"/>
</dbReference>
<gene>
    <name evidence="9" type="ORF">Rhe02_69620</name>
</gene>
<dbReference type="Pfam" id="PF01833">
    <property type="entry name" value="TIG"/>
    <property type="match status" value="2"/>
</dbReference>
<dbReference type="InterPro" id="IPR045351">
    <property type="entry name" value="DUF6531"/>
</dbReference>
<feature type="transmembrane region" description="Helical" evidence="6">
    <location>
        <begin position="2286"/>
        <end position="2305"/>
    </location>
</feature>
<sequence length="2607" mass="272032">MRLAAAFQPHVKEGAEVAVQRPGSNAVGVVSLRPPASPIRKPLAMLLAMTVGVFNVAFPIARAGAVPGAEPIRYSYDDASRLVGVTDPTGDTASYAYDAAGNLTGINRYPSSRVSVLSLTPSRGSVGAEVIVSGTGFSATASANAVTFAGAPAAVVSASATQLVVTVPAGTTTGTVAVVTSAGSASSTQPFTLEVAANAPTVAGFSPVSGGEGTVITISGTGFDPDPARNTVLFNQAARGKVTAATSTSLTVEVPKVGAGKIAVRTSAGVAVSAEDFSVAPGTYAQADVVSTTRVAVDGATATSTVGTAGKVAVLRFDGVAGQRLSLAFTGKTIAGAVTVRLYQPVGIEFSGNEFSGSYSFVNSTSISLPPLEATGTYQVVLDPNDSAATGSVVATLSKDLDAGTLDRIGPSTAVAISRVGQRARMVLDGTVGQRYTVALSGNTVASGTMVLSVFWPDGEALLSTVSFSGNRTLALDPLPQTGRFQVVVDSGITPRSFTVSLSTPTDLGSISLTGPGVAISSARPGQSALLRFDGTAGQLLAVGLTASTYSSSLSVTVRKPDGEPLTVIPMAFSATLLVPQLPLTGTYEMFFSPASGSTGGATITLSSELDGGTLTTTGASSVITVARPGQNMRLRFDGTAGQRLSLGFTGTWFTGSSAINVFQADGTALVPVEFLSGENSLNLPILPVTAAYEVVISPVAARTGTATVTLSADLDAGVPTTTGAGVGVTITRPGQNARLRFDGTAGQRLSLGFTASTLSSYRVSVYRPDGTSLMSSTSISGVAADVDVPILLVSGTYEVLIDPSAARTGSVTATLSSEVDAGIVDAVGAGTAVTVVRPGQDARVAFAGTAGQRLSLAGTNLSFGGSYSVSVLRPDGTVLVTPKVLSGTAPELDLPVLAVTGTYQVLIDPELAKTGSVTITLSSDVDAGVVTIGGAGIVATLARPGQNARLRFGGTAGQSLTVALSATTFSGLVGLSVLKPDGTVLTTRNMAGTATLALSALPSTGTYEILVDPIAGQTGSTTVALRFTAAANANAAVATIEDQPDAGAMSDHDEWLAMRAMRMKSPGFGVSVQDEWIPGAVNLAGKDWRSRLPSPEYAHAAAQRTPQGVTALAGHVQTLAGRPLSGVSVSIDDTRGTTDADGRFRLTGLSAGHHELLVEGGEYGIYEIGVDVAAGRTTVLPYPIWLTRIDTRNKVQFPSPTTSEVVITTPRIPGLEVHLPAGSVVEDSRGRVVTELGITAIPVDRPPFPLPEHIIVPIYFTVQPGGSYVFPKGARIVYPNYTHLDPGTRVEFWSYDPQERGWHVYGHGSVTANGQQVVPDPGVRVYEFTGAMINQPGTPLTGPSTGPQQDFLDWLSGDPVDLGTGLFIDTHTDLFLPDVMPISLSRTYRQADGTVRAFGLGQNFNYGIFLHSKQEYEEVDLVLPDGGKVHYDRISPGTGFGDAVFLNTKTPNEWYHSTISWNGNGWNLSRRDGMTYVFGDTTPLQAIRDRHGNQITITRTGVNGNPSAGAITRITSPNGKWIKLTGGGLVSRAEDSLGRVVEYRYDSRLRLTSVTDPAGKVTTYGWNEANQVATITDPRGITYLTNQYDGNGRVQRQTLPGNAVTEFVYTLNGDKVVSTRATDPNGHVRRVIFNADGFATNDTYAVDTDKEQTKTLVRQPGTNLVTRSIDSLGRETAYAHDGFGNTTSVTAFDGTAHPATTTTVYGGPFNQITETTDPLSHTTRYTYDTEGNLATLTDPEGRTVTFTHTPTGEVATTTDQLGKTTTFHYQLGDLVATTDPLGRTTHMFTDAAGRVLESRNPIGGVSRLTYDQRNQPTTVTDPLGLTTTFTYDENGNMLSRTANGHTATWTYDHNDQMQTSTDPLGRIARYGYDAAGRLTTLTARSGKVTTFDYDELDRITTTRYGVVGAGSESSVTNSYDPGNRLTGIVDSQAGAIVLTPDDRDRVIQETTAQGTITYGFDDAGRRTSMQIAGQPAVTYGYNNADQPISITKGGQTVGYAYDAAGRPSTLSLPTGVSQTYGYDDAGQLTSITYKRGSSTLGEITYGYDRLGRRTTAGGSYARTAIPNAFTGSVYNAADQLTNLGAVSYTYDADGNLTSDGSTTYTWNARGQLTGLTRPGTSAAFGYDAVGRRIAKTVNATTVGYLHDGDTPVQELNGTTPTANLLTGGTDAFYARTDDAGTTTSYLTDALGSTVGLAGQAGPPATEYTYEPFGAAETSGAADDNTFQYTGRENDGTGLSYHRARYYHPGLQRFISQDPIGYAGGSNLYAYADNNPTNLVDPNGTFAFLAALVPIAATFISGALIGGGMSFGMQRLSGRKVDWSQVGFDAFIGGALNVITAGMGAELALLDDIARIPRPCNSFTPDTPVLMADGTTKPIADIEQGEEVLATDPQTGESGARPVTALIEGKGEKKLVDIQIQGDTITATTEHPFWDAGKGTWVNAEDLEAGDLLRTVSGEQVVVQEVGKRSATVRANNLTVEDLHTYYVVGGDAPVLVHNCNDIRVSPMASDWATKGAHVHVGANEVRVFPTGAGGVGAEPVRLRTGSATETQVQHVLDCVASCAALREDITAKAGAAMVEMNSHNWGNSLNRASEMNFLIKALAKIK</sequence>
<protein>
    <recommendedName>
        <fullName evidence="2">alpha-amylase</fullName>
        <ecNumber evidence="2">3.2.1.1</ecNumber>
    </recommendedName>
    <alternativeName>
        <fullName evidence="5">1,4-alpha-D-glucan glucanohydrolase</fullName>
    </alternativeName>
</protein>
<evidence type="ECO:0000256" key="6">
    <source>
        <dbReference type="SAM" id="Phobius"/>
    </source>
</evidence>
<dbReference type="NCBIfam" id="TIGR01643">
    <property type="entry name" value="YD_repeat_2x"/>
    <property type="match status" value="9"/>
</dbReference>
<keyword evidence="6" id="KW-0812">Transmembrane</keyword>
<evidence type="ECO:0000259" key="7">
    <source>
        <dbReference type="SMART" id="SM00306"/>
    </source>
</evidence>
<dbReference type="InterPro" id="IPR030934">
    <property type="entry name" value="Intein_C"/>
</dbReference>
<evidence type="ECO:0000259" key="8">
    <source>
        <dbReference type="SMART" id="SM00429"/>
    </source>
</evidence>
<dbReference type="PROSITE" id="PS50817">
    <property type="entry name" value="INTEIN_N_TER"/>
    <property type="match status" value="1"/>
</dbReference>
<dbReference type="Pfam" id="PF07591">
    <property type="entry name" value="PT-HINT"/>
    <property type="match status" value="1"/>
</dbReference>
<dbReference type="SUPFAM" id="SSF51294">
    <property type="entry name" value="Hedgehog/intein (Hint) domain"/>
    <property type="match status" value="1"/>
</dbReference>
<dbReference type="NCBIfam" id="TIGR03696">
    <property type="entry name" value="Rhs_assc_core"/>
    <property type="match status" value="1"/>
</dbReference>
<dbReference type="EMBL" id="BONY01000057">
    <property type="protein sequence ID" value="GIH08895.1"/>
    <property type="molecule type" value="Genomic_DNA"/>
</dbReference>
<dbReference type="SMART" id="SM00306">
    <property type="entry name" value="HintN"/>
    <property type="match status" value="1"/>
</dbReference>
<comment type="caution">
    <text evidence="9">The sequence shown here is derived from an EMBL/GenBank/DDBJ whole genome shotgun (WGS) entry which is preliminary data.</text>
</comment>
<dbReference type="Gene3D" id="2.170.16.10">
    <property type="entry name" value="Hedgehog/Intein (Hint) domain"/>
    <property type="match status" value="1"/>
</dbReference>
<evidence type="ECO:0000256" key="5">
    <source>
        <dbReference type="ARBA" id="ARBA00030238"/>
    </source>
</evidence>
<dbReference type="InterPro" id="IPR036844">
    <property type="entry name" value="Hint_dom_sf"/>
</dbReference>
<dbReference type="Pfam" id="PF13620">
    <property type="entry name" value="CarboxypepD_reg"/>
    <property type="match status" value="1"/>
</dbReference>
<keyword evidence="10" id="KW-1185">Reference proteome</keyword>
<dbReference type="SUPFAM" id="SSF49452">
    <property type="entry name" value="Starch-binding domain-like"/>
    <property type="match status" value="1"/>
</dbReference>
<dbReference type="GO" id="GO:0030246">
    <property type="term" value="F:carbohydrate binding"/>
    <property type="evidence" value="ECO:0007669"/>
    <property type="project" value="InterPro"/>
</dbReference>
<evidence type="ECO:0000256" key="1">
    <source>
        <dbReference type="ARBA" id="ARBA00000548"/>
    </source>
</evidence>
<dbReference type="Pfam" id="PF25023">
    <property type="entry name" value="TEN_YD-shell"/>
    <property type="match status" value="1"/>
</dbReference>
<dbReference type="SUPFAM" id="SSF81296">
    <property type="entry name" value="E set domains"/>
    <property type="match status" value="2"/>
</dbReference>
<proteinExistence type="predicted"/>
<dbReference type="Gene3D" id="2.60.40.10">
    <property type="entry name" value="Immunoglobulins"/>
    <property type="match status" value="2"/>
</dbReference>
<dbReference type="InterPro" id="IPR022385">
    <property type="entry name" value="Rhs_assc_core"/>
</dbReference>
<dbReference type="Pfam" id="PF05593">
    <property type="entry name" value="RHS_repeat"/>
    <property type="match status" value="5"/>
</dbReference>
<dbReference type="GO" id="GO:0005975">
    <property type="term" value="P:carbohydrate metabolic process"/>
    <property type="evidence" value="ECO:0007669"/>
    <property type="project" value="UniProtKB-ARBA"/>
</dbReference>
<keyword evidence="6" id="KW-1133">Transmembrane helix</keyword>
<comment type="catalytic activity">
    <reaction evidence="1">
        <text>Endohydrolysis of (1-&gt;4)-alpha-D-glucosidic linkages in polysaccharides containing three or more (1-&gt;4)-alpha-linked D-glucose units.</text>
        <dbReference type="EC" id="3.2.1.1"/>
    </reaction>
</comment>
<dbReference type="InterPro" id="IPR006530">
    <property type="entry name" value="YD"/>
</dbReference>
<dbReference type="InterPro" id="IPR050708">
    <property type="entry name" value="T6SS_VgrG/RHS"/>
</dbReference>